<proteinExistence type="predicted"/>
<keyword evidence="3" id="KW-0808">Transferase</keyword>
<dbReference type="Gene3D" id="3.40.50.2000">
    <property type="entry name" value="Glycogen Phosphorylase B"/>
    <property type="match status" value="2"/>
</dbReference>
<sequence>MNIALVHDSFTQYGGAERVIEQLHEIFPAAPVYTLVLDRKFRKKYRSWDIRASWLQIFYNFFSQFKYFLPFIPLAVMSLDLSKYDIVISSSSGFVKNIKLPESVMHINYCHTPTRFLWTDAGYLAQETPVWIRPIVRLFLKWMKKWDYNGAQRVTRFIANSKEVQRRIKAYYHTDSMVIYPGIDTEFWHPTRKKTNYFLLAGRLQAHKKNDLIVEIFNELGWPLRLAGTGRQEKYLKSIAKVNITFLGQLSDEQLRDEYSGALAFIYPQIEDFGLMPLEAAACATATIAYSEGGASETIVPGVTGELFEKRSKEKIKDILTNWQALNYRNFQLQNQAKKFSRRLFKENITNFINTNLNENSGRP</sequence>
<dbReference type="InterPro" id="IPR028098">
    <property type="entry name" value="Glyco_trans_4-like_N"/>
</dbReference>
<dbReference type="Pfam" id="PF00534">
    <property type="entry name" value="Glycos_transf_1"/>
    <property type="match status" value="1"/>
</dbReference>
<dbReference type="PANTHER" id="PTHR45947:SF3">
    <property type="entry name" value="SULFOQUINOVOSYL TRANSFERASE SQD2"/>
    <property type="match status" value="1"/>
</dbReference>
<dbReference type="GO" id="GO:0016757">
    <property type="term" value="F:glycosyltransferase activity"/>
    <property type="evidence" value="ECO:0007669"/>
    <property type="project" value="InterPro"/>
</dbReference>
<dbReference type="InterPro" id="IPR050194">
    <property type="entry name" value="Glycosyltransferase_grp1"/>
</dbReference>
<organism evidence="3 4">
    <name type="scientific">Candidatus Doudnabacteria bacterium CG10_big_fil_rev_8_21_14_0_10_42_18</name>
    <dbReference type="NCBI Taxonomy" id="1974552"/>
    <lineage>
        <taxon>Bacteria</taxon>
        <taxon>Candidatus Doudnaibacteriota</taxon>
    </lineage>
</organism>
<dbReference type="PANTHER" id="PTHR45947">
    <property type="entry name" value="SULFOQUINOVOSYL TRANSFERASE SQD2"/>
    <property type="match status" value="1"/>
</dbReference>
<dbReference type="Pfam" id="PF13439">
    <property type="entry name" value="Glyco_transf_4"/>
    <property type="match status" value="1"/>
</dbReference>
<dbReference type="AlphaFoldDB" id="A0A2H0VCY4"/>
<comment type="caution">
    <text evidence="3">The sequence shown here is derived from an EMBL/GenBank/DDBJ whole genome shotgun (WGS) entry which is preliminary data.</text>
</comment>
<name>A0A2H0VCY4_9BACT</name>
<reference evidence="4" key="1">
    <citation type="submission" date="2017-09" db="EMBL/GenBank/DDBJ databases">
        <title>Depth-based differentiation of microbial function through sediment-hosted aquifers and enrichment of novel symbionts in the deep terrestrial subsurface.</title>
        <authorList>
            <person name="Probst A.J."/>
            <person name="Ladd B."/>
            <person name="Jarett J.K."/>
            <person name="Geller-Mcgrath D.E."/>
            <person name="Sieber C.M.K."/>
            <person name="Emerson J.B."/>
            <person name="Anantharaman K."/>
            <person name="Thomas B.C."/>
            <person name="Malmstrom R."/>
            <person name="Stieglmeier M."/>
            <person name="Klingl A."/>
            <person name="Woyke T."/>
            <person name="Ryan C.M."/>
            <person name="Banfield J.F."/>
        </authorList>
    </citation>
    <scope>NUCLEOTIDE SEQUENCE [LARGE SCALE GENOMIC DNA]</scope>
</reference>
<dbReference type="EMBL" id="PFAK01000040">
    <property type="protein sequence ID" value="PIR96219.1"/>
    <property type="molecule type" value="Genomic_DNA"/>
</dbReference>
<dbReference type="SUPFAM" id="SSF53756">
    <property type="entry name" value="UDP-Glycosyltransferase/glycogen phosphorylase"/>
    <property type="match status" value="1"/>
</dbReference>
<feature type="domain" description="Glycosyltransferase subfamily 4-like N-terminal" evidence="2">
    <location>
        <begin position="13"/>
        <end position="186"/>
    </location>
</feature>
<evidence type="ECO:0000313" key="3">
    <source>
        <dbReference type="EMBL" id="PIR96219.1"/>
    </source>
</evidence>
<dbReference type="Proteomes" id="UP000230922">
    <property type="component" value="Unassembled WGS sequence"/>
</dbReference>
<dbReference type="InterPro" id="IPR001296">
    <property type="entry name" value="Glyco_trans_1"/>
</dbReference>
<feature type="domain" description="Glycosyl transferase family 1" evidence="1">
    <location>
        <begin position="190"/>
        <end position="338"/>
    </location>
</feature>
<evidence type="ECO:0000259" key="2">
    <source>
        <dbReference type="Pfam" id="PF13439"/>
    </source>
</evidence>
<evidence type="ECO:0000259" key="1">
    <source>
        <dbReference type="Pfam" id="PF00534"/>
    </source>
</evidence>
<protein>
    <submittedName>
        <fullName evidence="3">Glycosyltransferase family 4 protein</fullName>
    </submittedName>
</protein>
<accession>A0A2H0VCY4</accession>
<evidence type="ECO:0000313" key="4">
    <source>
        <dbReference type="Proteomes" id="UP000230922"/>
    </source>
</evidence>
<gene>
    <name evidence="3" type="ORF">COT92_02260</name>
</gene>